<proteinExistence type="predicted"/>
<name>A0A133P7W2_FUSNU</name>
<sequence length="203" mass="24449">LTTLNDMLINNEILSGIFIYKNDFAIEFDGKNIPLLETNYLTKLELKNKTFEVLNFKTRQPADKEEYLSFKRLLKKYKNATYNKESFYKLMQEFTSGDVENTKNRNTTKTKNNEYTETKNFLTNYLTKLVDKKIIKYFKSYTRQEIVEFININFLEFNNKKLTKNIFENIQKYIKKIEDKEEIKKLDAIEIENKILKYIKSKK</sequence>
<dbReference type="EMBL" id="LRPY01000041">
    <property type="protein sequence ID" value="KXA24639.1"/>
    <property type="molecule type" value="Genomic_DNA"/>
</dbReference>
<keyword evidence="2" id="KW-1185">Reference proteome</keyword>
<reference evidence="2" key="1">
    <citation type="submission" date="2016-01" db="EMBL/GenBank/DDBJ databases">
        <authorList>
            <person name="Mitreva M."/>
            <person name="Pepin K.H."/>
            <person name="Mihindukulasuriya K.A."/>
            <person name="Fulton R."/>
            <person name="Fronick C."/>
            <person name="O'Laughlin M."/>
            <person name="Miner T."/>
            <person name="Herter B."/>
            <person name="Rosa B.A."/>
            <person name="Cordes M."/>
            <person name="Tomlinson C."/>
            <person name="Wollam A."/>
            <person name="Palsikar V.B."/>
            <person name="Mardis E.R."/>
            <person name="Wilson R.K."/>
        </authorList>
    </citation>
    <scope>NUCLEOTIDE SEQUENCE [LARGE SCALE GENOMIC DNA]</scope>
    <source>
        <strain evidence="2">MJR7757B</strain>
    </source>
</reference>
<evidence type="ECO:0000313" key="1">
    <source>
        <dbReference type="EMBL" id="KXA24639.1"/>
    </source>
</evidence>
<dbReference type="RefSeq" id="WP_222702777.1">
    <property type="nucleotide sequence ID" value="NZ_KQ956638.1"/>
</dbReference>
<dbReference type="PATRIC" id="fig|851.8.peg.450"/>
<organism evidence="1 2">
    <name type="scientific">Fusobacterium nucleatum</name>
    <dbReference type="NCBI Taxonomy" id="851"/>
    <lineage>
        <taxon>Bacteria</taxon>
        <taxon>Fusobacteriati</taxon>
        <taxon>Fusobacteriota</taxon>
        <taxon>Fusobacteriia</taxon>
        <taxon>Fusobacteriales</taxon>
        <taxon>Fusobacteriaceae</taxon>
        <taxon>Fusobacterium</taxon>
    </lineage>
</organism>
<gene>
    <name evidence="1" type="ORF">HMPREF3221_00447</name>
</gene>
<dbReference type="Proteomes" id="UP000070401">
    <property type="component" value="Unassembled WGS sequence"/>
</dbReference>
<comment type="caution">
    <text evidence="1">The sequence shown here is derived from an EMBL/GenBank/DDBJ whole genome shotgun (WGS) entry which is preliminary data.</text>
</comment>
<protein>
    <submittedName>
        <fullName evidence="1">Uncharacterized protein</fullName>
    </submittedName>
</protein>
<dbReference type="AlphaFoldDB" id="A0A133P7W2"/>
<evidence type="ECO:0000313" key="2">
    <source>
        <dbReference type="Proteomes" id="UP000070401"/>
    </source>
</evidence>
<accession>A0A133P7W2</accession>
<feature type="non-terminal residue" evidence="1">
    <location>
        <position position="1"/>
    </location>
</feature>